<protein>
    <submittedName>
        <fullName evidence="2">Uncharacterized protein</fullName>
    </submittedName>
</protein>
<organism evidence="2 3">
    <name type="scientific">Effusibacillus dendaii</name>
    <dbReference type="NCBI Taxonomy" id="2743772"/>
    <lineage>
        <taxon>Bacteria</taxon>
        <taxon>Bacillati</taxon>
        <taxon>Bacillota</taxon>
        <taxon>Bacilli</taxon>
        <taxon>Bacillales</taxon>
        <taxon>Alicyclobacillaceae</taxon>
        <taxon>Effusibacillus</taxon>
    </lineage>
</organism>
<name>A0A7I8DDQ8_9BACL</name>
<evidence type="ECO:0000313" key="3">
    <source>
        <dbReference type="Proteomes" id="UP000593802"/>
    </source>
</evidence>
<dbReference type="AlphaFoldDB" id="A0A7I8DDQ8"/>
<gene>
    <name evidence="2" type="ORF">skT53_32390</name>
</gene>
<feature type="coiled-coil region" evidence="1">
    <location>
        <begin position="4"/>
        <end position="45"/>
    </location>
</feature>
<dbReference type="KEGG" id="eff:skT53_32390"/>
<keyword evidence="3" id="KW-1185">Reference proteome</keyword>
<proteinExistence type="predicted"/>
<accession>A0A7I8DDQ8</accession>
<reference evidence="2 3" key="1">
    <citation type="submission" date="2020-08" db="EMBL/GenBank/DDBJ databases">
        <title>Complete Genome Sequence of Effusibacillus dendaii Strain skT53, Isolated from Farmland soil.</title>
        <authorList>
            <person name="Konishi T."/>
            <person name="Kawasaki H."/>
        </authorList>
    </citation>
    <scope>NUCLEOTIDE SEQUENCE [LARGE SCALE GENOMIC DNA]</scope>
    <source>
        <strain evidence="3">skT53</strain>
    </source>
</reference>
<sequence>MKLIEEQRSNIEQKRAQLAEWKQAIEELERQIGRLKEEIGVSSSKMAGYQQKTELAQAEHTTVIQSLLEKEESVKKAELALKESLASIGADTVDQAVQDIQTKDKRVAKAL</sequence>
<keyword evidence="1" id="KW-0175">Coiled coil</keyword>
<dbReference type="EMBL" id="AP023366">
    <property type="protein sequence ID" value="BCJ88254.1"/>
    <property type="molecule type" value="Genomic_DNA"/>
</dbReference>
<dbReference type="Proteomes" id="UP000593802">
    <property type="component" value="Chromosome"/>
</dbReference>
<evidence type="ECO:0000256" key="1">
    <source>
        <dbReference type="SAM" id="Coils"/>
    </source>
</evidence>
<evidence type="ECO:0000313" key="2">
    <source>
        <dbReference type="EMBL" id="BCJ88254.1"/>
    </source>
</evidence>
<dbReference type="RefSeq" id="WP_200758890.1">
    <property type="nucleotide sequence ID" value="NZ_AP023366.1"/>
</dbReference>